<accession>A0A168N1B1</accession>
<protein>
    <submittedName>
        <fullName evidence="1">Uncharacterized protein</fullName>
    </submittedName>
</protein>
<dbReference type="Proteomes" id="UP000078561">
    <property type="component" value="Unassembled WGS sequence"/>
</dbReference>
<reference evidence="1" key="1">
    <citation type="submission" date="2016-04" db="EMBL/GenBank/DDBJ databases">
        <authorList>
            <person name="Evans L.H."/>
            <person name="Alamgir A."/>
            <person name="Owens N."/>
            <person name="Weber N.D."/>
            <person name="Virtaneva K."/>
            <person name="Barbian K."/>
            <person name="Babar A."/>
            <person name="Rosenke K."/>
        </authorList>
    </citation>
    <scope>NUCLEOTIDE SEQUENCE [LARGE SCALE GENOMIC DNA]</scope>
    <source>
        <strain evidence="1">CBS 101.48</strain>
    </source>
</reference>
<proteinExistence type="predicted"/>
<gene>
    <name evidence="1" type="primary">ABSGL_05254.1 scaffold 6884</name>
</gene>
<name>A0A168N1B1_ABSGL</name>
<dbReference type="EMBL" id="LT552933">
    <property type="protein sequence ID" value="SAL99609.1"/>
    <property type="molecule type" value="Genomic_DNA"/>
</dbReference>
<dbReference type="AlphaFoldDB" id="A0A168N1B1"/>
<keyword evidence="2" id="KW-1185">Reference proteome</keyword>
<evidence type="ECO:0000313" key="1">
    <source>
        <dbReference type="EMBL" id="SAL99609.1"/>
    </source>
</evidence>
<dbReference type="InParanoid" id="A0A168N1B1"/>
<sequence>MDSPTNETAGDNQVQSAEIDLDAKAWITEQVEKEVKRIKGVGSDVTPIKILNCGVLPNFDHKKAKAVNRIELDTEFNISKLDQVMVSPATPYPHKEHFYFVNVRCPKEKEDF</sequence>
<organism evidence="1">
    <name type="scientific">Absidia glauca</name>
    <name type="common">Pin mould</name>
    <dbReference type="NCBI Taxonomy" id="4829"/>
    <lineage>
        <taxon>Eukaryota</taxon>
        <taxon>Fungi</taxon>
        <taxon>Fungi incertae sedis</taxon>
        <taxon>Mucoromycota</taxon>
        <taxon>Mucoromycotina</taxon>
        <taxon>Mucoromycetes</taxon>
        <taxon>Mucorales</taxon>
        <taxon>Cunninghamellaceae</taxon>
        <taxon>Absidia</taxon>
    </lineage>
</organism>
<dbReference type="OrthoDB" id="5596992at2759"/>
<evidence type="ECO:0000313" key="2">
    <source>
        <dbReference type="Proteomes" id="UP000078561"/>
    </source>
</evidence>